<keyword evidence="7 9" id="KW-0539">Nucleus</keyword>
<evidence type="ECO:0000256" key="6">
    <source>
        <dbReference type="ARBA" id="ARBA00023163"/>
    </source>
</evidence>
<dbReference type="GO" id="GO:0006357">
    <property type="term" value="P:regulation of transcription by RNA polymerase II"/>
    <property type="evidence" value="ECO:0007669"/>
    <property type="project" value="InterPro"/>
</dbReference>
<comment type="similarity">
    <text evidence="2 9">Belongs to the Mediator complex subunit 5 family.</text>
</comment>
<evidence type="ECO:0000256" key="3">
    <source>
        <dbReference type="ARBA" id="ARBA00020628"/>
    </source>
</evidence>
<keyword evidence="4 9" id="KW-0805">Transcription regulation</keyword>
<dbReference type="PANTHER" id="PTHR35784">
    <property type="entry name" value="MEDIATOR OF RNA POLYMERASE II TRANSCRIPTION SUBUNIT 5"/>
    <property type="match status" value="1"/>
</dbReference>
<evidence type="ECO:0000256" key="7">
    <source>
        <dbReference type="ARBA" id="ARBA00023242"/>
    </source>
</evidence>
<evidence type="ECO:0000256" key="1">
    <source>
        <dbReference type="ARBA" id="ARBA00004123"/>
    </source>
</evidence>
<evidence type="ECO:0000256" key="9">
    <source>
        <dbReference type="RuleBase" id="RU364142"/>
    </source>
</evidence>
<dbReference type="EMBL" id="LT598447">
    <property type="protein sequence ID" value="SCV05363.1"/>
    <property type="molecule type" value="Genomic_DNA"/>
</dbReference>
<comment type="subcellular location">
    <subcellularLocation>
        <location evidence="1 9">Nucleus</location>
    </subcellularLocation>
</comment>
<dbReference type="GO" id="GO:0016592">
    <property type="term" value="C:mediator complex"/>
    <property type="evidence" value="ECO:0007669"/>
    <property type="project" value="InterPro"/>
</dbReference>
<organism evidence="10 11">
    <name type="scientific">Lachancea nothofagi CBS 11611</name>
    <dbReference type="NCBI Taxonomy" id="1266666"/>
    <lineage>
        <taxon>Eukaryota</taxon>
        <taxon>Fungi</taxon>
        <taxon>Dikarya</taxon>
        <taxon>Ascomycota</taxon>
        <taxon>Saccharomycotina</taxon>
        <taxon>Saccharomycetes</taxon>
        <taxon>Saccharomycetales</taxon>
        <taxon>Saccharomycetaceae</taxon>
        <taxon>Lachancea</taxon>
    </lineage>
</organism>
<reference evidence="11" key="1">
    <citation type="submission" date="2016-03" db="EMBL/GenBank/DDBJ databases">
        <authorList>
            <person name="Devillers Hugo."/>
        </authorList>
    </citation>
    <scope>NUCLEOTIDE SEQUENCE [LARGE SCALE GENOMIC DNA]</scope>
</reference>
<keyword evidence="6 9" id="KW-0804">Transcription</keyword>
<name>A0A1G4KLK1_9SACH</name>
<comment type="subunit">
    <text evidence="9">Component of the Mediator complex.</text>
</comment>
<dbReference type="OrthoDB" id="5322661at2759"/>
<keyword evidence="11" id="KW-1185">Reference proteome</keyword>
<evidence type="ECO:0000256" key="2">
    <source>
        <dbReference type="ARBA" id="ARBA00008782"/>
    </source>
</evidence>
<protein>
    <recommendedName>
        <fullName evidence="3 9">Mediator of RNA polymerase II transcription subunit 5</fullName>
    </recommendedName>
    <alternativeName>
        <fullName evidence="8 9">Mediator complex subunit 5</fullName>
    </alternativeName>
</protein>
<comment type="function">
    <text evidence="9">Component of the Mediator complex, a coactivator involved in the regulated transcription of nearly all RNA polymerase II-dependent genes. Mediator functions as a bridge to convey information from gene-specific regulatory proteins to the basal RNA polymerase II transcription machinery. Mediator is recruited to promoters by direct interactions with regulatory proteins and serves as a scaffold for the assembly of a functional preinitiation complex with RNA polymerase II and the general transcription factors.</text>
</comment>
<proteinExistence type="inferred from homology"/>
<gene>
    <name evidence="9" type="primary">MED5</name>
    <name evidence="10" type="ORF">LANO_0H05842G</name>
</gene>
<dbReference type="PANTHER" id="PTHR35784:SF1">
    <property type="entry name" value="MEDIATOR OF RNA POLYMERASE II TRANSCRIPTION SUBUNIT 5"/>
    <property type="match status" value="1"/>
</dbReference>
<evidence type="ECO:0000256" key="5">
    <source>
        <dbReference type="ARBA" id="ARBA00023159"/>
    </source>
</evidence>
<evidence type="ECO:0000313" key="10">
    <source>
        <dbReference type="EMBL" id="SCV05363.1"/>
    </source>
</evidence>
<dbReference type="GO" id="GO:0003712">
    <property type="term" value="F:transcription coregulator activity"/>
    <property type="evidence" value="ECO:0007669"/>
    <property type="project" value="InterPro"/>
</dbReference>
<evidence type="ECO:0000256" key="4">
    <source>
        <dbReference type="ARBA" id="ARBA00023015"/>
    </source>
</evidence>
<dbReference type="AlphaFoldDB" id="A0A1G4KLK1"/>
<sequence>MDEKRETIYSLALNCFKRRLPSNQFLNFYNELVNEQYGSIVNNSEETDTKIQDIDVYGELSASLLRILDSDSNVLIADYVTEVLFINYNTELAQRLIPLLYTCHNSSQLALLFSRASAFFLNLNDKLVIDQICDDLSELIIPSIFNHDFNTQDDRIVHSVAKFMHNILHLSNQPITITSNRVKENIGVLLFRLSKTNRLLHRKLVLDFETKLKFKGPIPNIQQENRSDEDSPSIISPKLTENLAASSKNLTSANAGSSPSQTVKLARYCKNLWLNNKILNWSTNEKDFVSNYGSIDAAVQKLTKPLHSSVENVMLDLIETAFTSFAQFVSNKHYHQPNSDFNLLERQWTIFITKQLPLYIMEHIPKKPDTVTTALENIDHKVIKALKSYASDKDDSKNRGEDLFEDLPNKNMDIRHDFLKNLILMGLQPAAVLNDYLREDQIVEIKSLPSTDSVIIKNAQGVNETIDSFSRFIQEKICDLDVESMFDINSGTMGSADNAIIQILRKFDTLAATKQRDLSEVFYELFCESARNFECKTLSKICCLVSFNISHSLTTMLAFVSPSKFLAVAIEFIDDIWESHMKNSASDISDDFEPNTEFVCFTYALIFVVNIVKTYNISLVEANTASFHISPQSFTIKLMSGLGNISPQLILKTNTEPTELLKSWVCDLFINGSISDSLMKEVNVKDLAVMIPFIFKQSVFSVEARAIREISALTGGFEYFLQPFLIVGLIGIVFWAEQFLTALRSKEISRELLDSIFEMLNSVLDPPTLSDESRPLHTLILRLNAIHLLKSARAFRTQSRSNYGIYSSESEGDPKLESLISHLEQVARSGNLYNVDPGSLSSDSGYPRKEIGNCPFSITAENSVNSILTNQVNSFWNLHSSTYYNLDYLFSLIEIITPSTFLEDVLSALQTKSSEGAIISSRVKELDRETIVSLDYLFYFLVTHDLKKTANKADLLQYMESSAESDLDNKKVTNESNFTAKHEHAPEEDFDMLFGEDTSIPGNETDIVSNDWKTDSIITHTTFDFLENSFAAVLHTLLLAEKNSYEEGYSRQEDYQQAQFYHDKYTEVLKSEAV</sequence>
<keyword evidence="5 9" id="KW-0010">Activator</keyword>
<dbReference type="Proteomes" id="UP000189911">
    <property type="component" value="Chromosome H"/>
</dbReference>
<dbReference type="Pfam" id="PF08689">
    <property type="entry name" value="Med5"/>
    <property type="match status" value="1"/>
</dbReference>
<evidence type="ECO:0000313" key="11">
    <source>
        <dbReference type="Proteomes" id="UP000189911"/>
    </source>
</evidence>
<accession>A0A1G4KLK1</accession>
<dbReference type="InterPro" id="IPR014801">
    <property type="entry name" value="Mediator_Med5_fun"/>
</dbReference>
<evidence type="ECO:0000256" key="8">
    <source>
        <dbReference type="ARBA" id="ARBA00031256"/>
    </source>
</evidence>